<accession>A0A1I4PWM8</accession>
<dbReference type="RefSeq" id="WP_092022172.1">
    <property type="nucleotide sequence ID" value="NZ_FOUE01000003.1"/>
</dbReference>
<gene>
    <name evidence="1" type="ORF">SAMN04487963_2024</name>
</gene>
<keyword evidence="2" id="KW-1185">Reference proteome</keyword>
<sequence>MSSSQWFQILKKIKTDQDFIDQQDTLSQLLQQGVSVDCEDSAGRTALQLLFAKPSPSTLATQWLLQCQADPLRLHDMQLKMLEHYPKDGDSAAQILQKCYQAAPYLAVISATEQLCDTEKPSGTEDGVADGRDYQRKIDQALLSQRRIEALKSCYQNLPTGFRCCFTKQSYPWQSHWRGMVNVPQTHTDDGQDVARVLQQHPQLQLLTQIYFEELSGNHLLPGTGLLQLYLTPQDELQIQQALDDQQMQHQDDYDTWRFFRQPLRAFYWSQLPSAAHGWSPRPQHRLTSYEYRCDGEPVQSAAAIDWQARPQLDNQVDHSEALASLPAELRASRDELSQEFYTGSLGLLPQPDERISELLPTGHQPLLHVLHLSQGGLLISLPAGALAGNNSRWQEVTLTRYYD</sequence>
<protein>
    <recommendedName>
        <fullName evidence="3">DUF1963 domain-containing protein</fullName>
    </recommendedName>
</protein>
<dbReference type="Proteomes" id="UP000198519">
    <property type="component" value="Unassembled WGS sequence"/>
</dbReference>
<evidence type="ECO:0000313" key="2">
    <source>
        <dbReference type="Proteomes" id="UP000198519"/>
    </source>
</evidence>
<proteinExistence type="predicted"/>
<dbReference type="Gene3D" id="2.30.320.10">
    <property type="entry name" value="YwqG-like"/>
    <property type="match status" value="1"/>
</dbReference>
<organism evidence="1 2">
    <name type="scientific">Marinobacter zhejiangensis</name>
    <dbReference type="NCBI Taxonomy" id="488535"/>
    <lineage>
        <taxon>Bacteria</taxon>
        <taxon>Pseudomonadati</taxon>
        <taxon>Pseudomonadota</taxon>
        <taxon>Gammaproteobacteria</taxon>
        <taxon>Pseudomonadales</taxon>
        <taxon>Marinobacteraceae</taxon>
        <taxon>Marinobacter</taxon>
    </lineage>
</organism>
<evidence type="ECO:0008006" key="3">
    <source>
        <dbReference type="Google" id="ProtNLM"/>
    </source>
</evidence>
<evidence type="ECO:0000313" key="1">
    <source>
        <dbReference type="EMBL" id="SFM32006.1"/>
    </source>
</evidence>
<dbReference type="AlphaFoldDB" id="A0A1I4PWM8"/>
<reference evidence="2" key="1">
    <citation type="submission" date="2016-10" db="EMBL/GenBank/DDBJ databases">
        <authorList>
            <person name="Varghese N."/>
            <person name="Submissions S."/>
        </authorList>
    </citation>
    <scope>NUCLEOTIDE SEQUENCE [LARGE SCALE GENOMIC DNA]</scope>
    <source>
        <strain evidence="2">CGMCC 1.7061</strain>
    </source>
</reference>
<dbReference type="EMBL" id="FOUE01000003">
    <property type="protein sequence ID" value="SFM32006.1"/>
    <property type="molecule type" value="Genomic_DNA"/>
</dbReference>
<dbReference type="OrthoDB" id="6398456at2"/>
<name>A0A1I4PWM8_9GAMM</name>